<proteinExistence type="predicted"/>
<protein>
    <submittedName>
        <fullName evidence="2">TVG1102801 protein</fullName>
    </submittedName>
</protein>
<keyword evidence="1" id="KW-1133">Transmembrane helix</keyword>
<reference evidence="2 3" key="1">
    <citation type="journal article" date="1999" name="Proc. Jpn. Acad.">
        <title>Determination of the complete genomic DNA sequence of Thermoplasma volvanium GSS1.</title>
        <authorList>
            <person name="Kawashima T."/>
            <person name="Yamamoto Y."/>
            <person name="Aramaki H."/>
            <person name="Nunoshiba T."/>
            <person name="Kawamoto T."/>
            <person name="Watanabe K."/>
            <person name="Yamazaki M."/>
            <person name="Kanehori K."/>
            <person name="Amano N."/>
            <person name="Ohya Y."/>
            <person name="Makino K."/>
            <person name="Suzuki M."/>
        </authorList>
    </citation>
    <scope>NUCLEOTIDE SEQUENCE [LARGE SCALE GENOMIC DNA]</scope>
    <source>
        <strain evidence="3">ATCC 51530 / DSM 4299 / JCM 9571 / NBRC 15438 / GSS1</strain>
    </source>
</reference>
<keyword evidence="1" id="KW-0472">Membrane</keyword>
<keyword evidence="1" id="KW-0812">Transmembrane</keyword>
<evidence type="ECO:0000313" key="3">
    <source>
        <dbReference type="Proteomes" id="UP000001017"/>
    </source>
</evidence>
<evidence type="ECO:0000256" key="1">
    <source>
        <dbReference type="SAM" id="Phobius"/>
    </source>
</evidence>
<reference evidence="2 3" key="2">
    <citation type="journal article" date="2000" name="Proc. Natl. Acad. Sci. U.S.A.">
        <title>Archaeal adaptation to higher temperatures revealed by genomic sequence of Thermoplasma volcanium.</title>
        <authorList>
            <person name="Kawashima T."/>
            <person name="Amano N."/>
            <person name="Koike H."/>
            <person name="Makino S."/>
            <person name="Higuchi S."/>
            <person name="Kawashima-Ohya Y."/>
            <person name="Watanabe K."/>
            <person name="Yamazaki M."/>
            <person name="Kanehori K."/>
            <person name="Kawamoto T."/>
            <person name="Nunoshiba T."/>
            <person name="Yamamoto Y."/>
            <person name="Aramaki H."/>
            <person name="Makino K."/>
            <person name="Suzuki M."/>
        </authorList>
    </citation>
    <scope>NUCLEOTIDE SEQUENCE [LARGE SCALE GENOMIC DNA]</scope>
    <source>
        <strain evidence="3">ATCC 51530 / DSM 4299 / JCM 9571 / NBRC 15438 / GSS1</strain>
    </source>
</reference>
<dbReference type="HOGENOM" id="CLU_1987732_0_0_2"/>
<dbReference type="Proteomes" id="UP000001017">
    <property type="component" value="Chromosome"/>
</dbReference>
<organism evidence="2 3">
    <name type="scientific">Thermoplasma volcanium (strain ATCC 51530 / DSM 4299 / JCM 9571 / NBRC 15438 / GSS1)</name>
    <dbReference type="NCBI Taxonomy" id="273116"/>
    <lineage>
        <taxon>Archaea</taxon>
        <taxon>Methanobacteriati</taxon>
        <taxon>Thermoplasmatota</taxon>
        <taxon>Thermoplasmata</taxon>
        <taxon>Thermoplasmatales</taxon>
        <taxon>Thermoplasmataceae</taxon>
        <taxon>Thermoplasma</taxon>
    </lineage>
</organism>
<accession>Q979T5</accession>
<dbReference type="EMBL" id="BA000011">
    <property type="protein sequence ID" value="BAB60217.1"/>
    <property type="molecule type" value="Genomic_DNA"/>
</dbReference>
<keyword evidence="3" id="KW-1185">Reference proteome</keyword>
<gene>
    <name evidence="2" type="ORF">TVG1102801</name>
</gene>
<sequence length="137" mass="16119">MPGNLIIMDNMDMEYPIIEDLLHQYSSFHLLLSDGIVIDEDKINDGARIQRILTVHQLVRILVDQDEDPYIILIRHDVVNGWNNEDIENLYDVMRIKSYYRNCDIYFVVLGGTNIFNFMMLGGFYGKEHTEYETEPL</sequence>
<name>Q979T5_THEVO</name>
<feature type="transmembrane region" description="Helical" evidence="1">
    <location>
        <begin position="105"/>
        <end position="125"/>
    </location>
</feature>
<dbReference type="PaxDb" id="273116-14325313"/>
<dbReference type="AlphaFoldDB" id="Q979T5"/>
<dbReference type="KEGG" id="tvo:TVG1102801"/>
<dbReference type="eggNOG" id="arCOG07763">
    <property type="taxonomic scope" value="Archaea"/>
</dbReference>
<evidence type="ECO:0000313" key="2">
    <source>
        <dbReference type="EMBL" id="BAB60217.1"/>
    </source>
</evidence>